<keyword evidence="3" id="KW-0694">RNA-binding</keyword>
<dbReference type="AlphaFoldDB" id="A0A1H0DHR8"/>
<dbReference type="GO" id="GO:0120159">
    <property type="term" value="F:rRNA pseudouridine synthase activity"/>
    <property type="evidence" value="ECO:0007669"/>
    <property type="project" value="UniProtKB-ARBA"/>
</dbReference>
<dbReference type="InterPro" id="IPR042092">
    <property type="entry name" value="PsdUridine_s_RsuA/RluB/E/F_cat"/>
</dbReference>
<evidence type="ECO:0000313" key="7">
    <source>
        <dbReference type="Proteomes" id="UP000199602"/>
    </source>
</evidence>
<dbReference type="InterPro" id="IPR006145">
    <property type="entry name" value="PsdUridine_synth_RsuA/RluA"/>
</dbReference>
<evidence type="ECO:0000313" key="6">
    <source>
        <dbReference type="EMBL" id="SDN69797.1"/>
    </source>
</evidence>
<dbReference type="PROSITE" id="PS01149">
    <property type="entry name" value="PSI_RSU"/>
    <property type="match status" value="1"/>
</dbReference>
<dbReference type="Gene3D" id="3.10.290.10">
    <property type="entry name" value="RNA-binding S4 domain"/>
    <property type="match status" value="1"/>
</dbReference>
<accession>A0A1H0DHR8</accession>
<comment type="similarity">
    <text evidence="1 4">Belongs to the pseudouridine synthase RsuA family.</text>
</comment>
<dbReference type="NCBIfam" id="TIGR00093">
    <property type="entry name" value="pseudouridine synthase"/>
    <property type="match status" value="1"/>
</dbReference>
<gene>
    <name evidence="6" type="ORF">SAMN04488516_10529</name>
</gene>
<dbReference type="InterPro" id="IPR050343">
    <property type="entry name" value="RsuA_PseudoU_synthase"/>
</dbReference>
<dbReference type="Proteomes" id="UP000199602">
    <property type="component" value="Unassembled WGS sequence"/>
</dbReference>
<proteinExistence type="inferred from homology"/>
<dbReference type="PROSITE" id="PS50889">
    <property type="entry name" value="S4"/>
    <property type="match status" value="1"/>
</dbReference>
<dbReference type="InterPro" id="IPR020094">
    <property type="entry name" value="TruA/RsuA/RluB/E/F_N"/>
</dbReference>
<dbReference type="CDD" id="cd02870">
    <property type="entry name" value="PseudoU_synth_RsuA_like"/>
    <property type="match status" value="1"/>
</dbReference>
<keyword evidence="2 4" id="KW-0413">Isomerase</keyword>
<dbReference type="Pfam" id="PF01479">
    <property type="entry name" value="S4"/>
    <property type="match status" value="1"/>
</dbReference>
<dbReference type="EC" id="5.4.99.-" evidence="4"/>
<dbReference type="SMART" id="SM00363">
    <property type="entry name" value="S4"/>
    <property type="match status" value="1"/>
</dbReference>
<dbReference type="InterPro" id="IPR002942">
    <property type="entry name" value="S4_RNA-bd"/>
</dbReference>
<dbReference type="CDD" id="cd00165">
    <property type="entry name" value="S4"/>
    <property type="match status" value="1"/>
</dbReference>
<dbReference type="Gene3D" id="3.30.70.1560">
    <property type="entry name" value="Alpha-L RNA-binding motif"/>
    <property type="match status" value="1"/>
</dbReference>
<evidence type="ECO:0000256" key="3">
    <source>
        <dbReference type="PROSITE-ProRule" id="PRU00182"/>
    </source>
</evidence>
<reference evidence="6 7" key="1">
    <citation type="submission" date="2016-10" db="EMBL/GenBank/DDBJ databases">
        <authorList>
            <person name="de Groot N.N."/>
        </authorList>
    </citation>
    <scope>NUCLEOTIDE SEQUENCE [LARGE SCALE GENOMIC DNA]</scope>
    <source>
        <strain evidence="6 7">DSM 15269</strain>
    </source>
</reference>
<protein>
    <recommendedName>
        <fullName evidence="4">Pseudouridine synthase</fullName>
        <ecNumber evidence="4">5.4.99.-</ecNumber>
    </recommendedName>
</protein>
<dbReference type="InterPro" id="IPR036986">
    <property type="entry name" value="S4_RNA-bd_sf"/>
</dbReference>
<dbReference type="GO" id="GO:0000455">
    <property type="term" value="P:enzyme-directed rRNA pseudouridine synthesis"/>
    <property type="evidence" value="ECO:0007669"/>
    <property type="project" value="UniProtKB-ARBA"/>
</dbReference>
<keyword evidence="7" id="KW-1185">Reference proteome</keyword>
<dbReference type="FunFam" id="3.10.290.10:FF:000003">
    <property type="entry name" value="Pseudouridine synthase"/>
    <property type="match status" value="1"/>
</dbReference>
<dbReference type="Pfam" id="PF00849">
    <property type="entry name" value="PseudoU_synth_2"/>
    <property type="match status" value="1"/>
</dbReference>
<dbReference type="Gene3D" id="3.30.70.580">
    <property type="entry name" value="Pseudouridine synthase I, catalytic domain, N-terminal subdomain"/>
    <property type="match status" value="1"/>
</dbReference>
<organism evidence="6 7">
    <name type="scientific">Desulfonauticus submarinus</name>
    <dbReference type="NCBI Taxonomy" id="206665"/>
    <lineage>
        <taxon>Bacteria</taxon>
        <taxon>Pseudomonadati</taxon>
        <taxon>Thermodesulfobacteriota</taxon>
        <taxon>Desulfovibrionia</taxon>
        <taxon>Desulfovibrionales</taxon>
        <taxon>Desulfonauticaceae</taxon>
        <taxon>Desulfonauticus</taxon>
    </lineage>
</organism>
<dbReference type="STRING" id="206665.SAMN04488516_10529"/>
<dbReference type="InterPro" id="IPR000748">
    <property type="entry name" value="PsdUridine_synth_RsuA/RluB/E/F"/>
</dbReference>
<evidence type="ECO:0000256" key="1">
    <source>
        <dbReference type="ARBA" id="ARBA00008348"/>
    </source>
</evidence>
<dbReference type="PANTHER" id="PTHR47683">
    <property type="entry name" value="PSEUDOURIDINE SYNTHASE FAMILY PROTEIN-RELATED"/>
    <property type="match status" value="1"/>
</dbReference>
<dbReference type="InterPro" id="IPR020103">
    <property type="entry name" value="PsdUridine_synth_cat_dom_sf"/>
</dbReference>
<sequence length="244" mass="28465">MRLNKYISQAGFTSRRKADQLIFNGQVKVNKQIITKPYFQVNPEQDIVEIQNHIIKINPKPFTLVLNKPIHVITSLFDPQNRTTIYDLLPPKIKQQRPIPIGRLDYFSEGLLLLTTDGELCYRVTHPKYKVEKIYLVRLRGKSIKEKLKKMEQGMTLLEGEYVFPAKTKIIKENKSFTLVEIIIKQGLNRQIRRMCRDLDLTILQLKRVQVGPIKLKNLKPGRHRLLNKKEINTLYSNVGLNPP</sequence>
<dbReference type="EMBL" id="FNIN01000005">
    <property type="protein sequence ID" value="SDN69797.1"/>
    <property type="molecule type" value="Genomic_DNA"/>
</dbReference>
<name>A0A1H0DHR8_9BACT</name>
<evidence type="ECO:0000259" key="5">
    <source>
        <dbReference type="SMART" id="SM00363"/>
    </source>
</evidence>
<dbReference type="PANTHER" id="PTHR47683:SF2">
    <property type="entry name" value="RNA-BINDING S4 DOMAIN-CONTAINING PROTEIN"/>
    <property type="match status" value="1"/>
</dbReference>
<evidence type="ECO:0000256" key="4">
    <source>
        <dbReference type="RuleBase" id="RU003887"/>
    </source>
</evidence>
<dbReference type="InterPro" id="IPR018496">
    <property type="entry name" value="PsdUridine_synth_RsuA/RluB_CS"/>
</dbReference>
<evidence type="ECO:0000256" key="2">
    <source>
        <dbReference type="ARBA" id="ARBA00023235"/>
    </source>
</evidence>
<feature type="domain" description="RNA-binding S4" evidence="5">
    <location>
        <begin position="1"/>
        <end position="65"/>
    </location>
</feature>
<dbReference type="GO" id="GO:0003723">
    <property type="term" value="F:RNA binding"/>
    <property type="evidence" value="ECO:0007669"/>
    <property type="project" value="UniProtKB-KW"/>
</dbReference>
<dbReference type="RefSeq" id="WP_234970963.1">
    <property type="nucleotide sequence ID" value="NZ_FNIN01000005.1"/>
</dbReference>
<dbReference type="SUPFAM" id="SSF55120">
    <property type="entry name" value="Pseudouridine synthase"/>
    <property type="match status" value="1"/>
</dbReference>
<dbReference type="SUPFAM" id="SSF55174">
    <property type="entry name" value="Alpha-L RNA-binding motif"/>
    <property type="match status" value="1"/>
</dbReference>